<dbReference type="InterPro" id="IPR002542">
    <property type="entry name" value="T20D4.11-like_dom"/>
</dbReference>
<dbReference type="OrthoDB" id="6434830at2759"/>
<keyword evidence="4" id="KW-1185">Reference proteome</keyword>
<protein>
    <submittedName>
        <fullName evidence="3">DUF19 domain-containing protein</fullName>
    </submittedName>
</protein>
<name>A0A8X6HFL4_TRICU</name>
<keyword evidence="1" id="KW-0732">Signal</keyword>
<dbReference type="EMBL" id="BMAO01018363">
    <property type="protein sequence ID" value="GFR22877.1"/>
    <property type="molecule type" value="Genomic_DNA"/>
</dbReference>
<organism evidence="3 4">
    <name type="scientific">Trichonephila clavata</name>
    <name type="common">Joro spider</name>
    <name type="synonym">Nephila clavata</name>
    <dbReference type="NCBI Taxonomy" id="2740835"/>
    <lineage>
        <taxon>Eukaryota</taxon>
        <taxon>Metazoa</taxon>
        <taxon>Ecdysozoa</taxon>
        <taxon>Arthropoda</taxon>
        <taxon>Chelicerata</taxon>
        <taxon>Arachnida</taxon>
        <taxon>Araneae</taxon>
        <taxon>Araneomorphae</taxon>
        <taxon>Entelegynae</taxon>
        <taxon>Araneoidea</taxon>
        <taxon>Nephilidae</taxon>
        <taxon>Trichonephila</taxon>
    </lineage>
</organism>
<dbReference type="Pfam" id="PF01579">
    <property type="entry name" value="DUF19"/>
    <property type="match status" value="1"/>
</dbReference>
<accession>A0A8X6HFL4</accession>
<sequence>MQLKFLFLFIALAFAHAQNLEGECEEKAGECLGKFLVAVLGDTSEEEACSEFNDVINCLQEFVDECVGEEKDDEIDQKLQELRNLIADNCPDVAEEVDNDIKECVQKIDDEIVECLGEGISQVMSSALESPNEVDEDSIKCSLYKSVLNCVAEQVRKNCGIEGAKKTLESMMDIPDEIKESCSEPPTKDLIEALFDRRKK</sequence>
<comment type="caution">
    <text evidence="3">The sequence shown here is derived from an EMBL/GenBank/DDBJ whole genome shotgun (WGS) entry which is preliminary data.</text>
</comment>
<evidence type="ECO:0000313" key="4">
    <source>
        <dbReference type="Proteomes" id="UP000887116"/>
    </source>
</evidence>
<gene>
    <name evidence="3" type="primary">AVEN_40790_1</name>
    <name evidence="3" type="ORF">TNCT_347341</name>
</gene>
<dbReference type="Proteomes" id="UP000887116">
    <property type="component" value="Unassembled WGS sequence"/>
</dbReference>
<feature type="domain" description="T20D4.11-like" evidence="2">
    <location>
        <begin position="22"/>
        <end position="182"/>
    </location>
</feature>
<dbReference type="AlphaFoldDB" id="A0A8X6HFL4"/>
<proteinExistence type="predicted"/>
<feature type="signal peptide" evidence="1">
    <location>
        <begin position="1"/>
        <end position="17"/>
    </location>
</feature>
<evidence type="ECO:0000259" key="2">
    <source>
        <dbReference type="Pfam" id="PF01579"/>
    </source>
</evidence>
<reference evidence="3" key="1">
    <citation type="submission" date="2020-07" db="EMBL/GenBank/DDBJ databases">
        <title>Multicomponent nature underlies the extraordinary mechanical properties of spider dragline silk.</title>
        <authorList>
            <person name="Kono N."/>
            <person name="Nakamura H."/>
            <person name="Mori M."/>
            <person name="Yoshida Y."/>
            <person name="Ohtoshi R."/>
            <person name="Malay A.D."/>
            <person name="Moran D.A.P."/>
            <person name="Tomita M."/>
            <person name="Numata K."/>
            <person name="Arakawa K."/>
        </authorList>
    </citation>
    <scope>NUCLEOTIDE SEQUENCE</scope>
</reference>
<feature type="chain" id="PRO_5036502947" evidence="1">
    <location>
        <begin position="18"/>
        <end position="200"/>
    </location>
</feature>
<evidence type="ECO:0000256" key="1">
    <source>
        <dbReference type="SAM" id="SignalP"/>
    </source>
</evidence>
<evidence type="ECO:0000313" key="3">
    <source>
        <dbReference type="EMBL" id="GFR22877.1"/>
    </source>
</evidence>